<dbReference type="EMBL" id="DSVL01000458">
    <property type="protein sequence ID" value="HFH30767.1"/>
    <property type="molecule type" value="Genomic_DNA"/>
</dbReference>
<gene>
    <name evidence="3" type="ORF">ENS59_14900</name>
</gene>
<reference evidence="3" key="1">
    <citation type="journal article" date="2020" name="mSystems">
        <title>Genome- and Community-Level Interaction Insights into Carbon Utilization and Element Cycling Functions of Hydrothermarchaeota in Hydrothermal Sediment.</title>
        <authorList>
            <person name="Zhou Z."/>
            <person name="Liu Y."/>
            <person name="Xu W."/>
            <person name="Pan J."/>
            <person name="Luo Z.H."/>
            <person name="Li M."/>
        </authorList>
    </citation>
    <scope>NUCLEOTIDE SEQUENCE [LARGE SCALE GENOMIC DNA]</scope>
    <source>
        <strain evidence="3">SpSt-503</strain>
    </source>
</reference>
<feature type="binding site" evidence="2">
    <location>
        <position position="16"/>
    </location>
    <ligand>
        <name>Fe cation</name>
        <dbReference type="ChEBI" id="CHEBI:24875"/>
        <label>1</label>
    </ligand>
</feature>
<feature type="active site" description="Proton donor" evidence="1">
    <location>
        <position position="76"/>
    </location>
</feature>
<dbReference type="GO" id="GO:0004113">
    <property type="term" value="F:2',3'-cyclic-nucleotide 3'-phosphodiesterase activity"/>
    <property type="evidence" value="ECO:0007669"/>
    <property type="project" value="TreeGrafter"/>
</dbReference>
<accession>A0A7C3IL11</accession>
<organism evidence="3">
    <name type="scientific">Gracilinema caldarium</name>
    <dbReference type="NCBI Taxonomy" id="215591"/>
    <lineage>
        <taxon>Bacteria</taxon>
        <taxon>Pseudomonadati</taxon>
        <taxon>Spirochaetota</taxon>
        <taxon>Spirochaetia</taxon>
        <taxon>Spirochaetales</taxon>
        <taxon>Breznakiellaceae</taxon>
        <taxon>Gracilinema</taxon>
    </lineage>
</organism>
<evidence type="ECO:0000313" key="3">
    <source>
        <dbReference type="EMBL" id="HFH30767.1"/>
    </source>
</evidence>
<dbReference type="PIRSF" id="PIRSF004789">
    <property type="entry name" value="DR1281"/>
    <property type="match status" value="1"/>
</dbReference>
<feature type="binding site" evidence="2">
    <location>
        <position position="184"/>
    </location>
    <ligand>
        <name>Fe cation</name>
        <dbReference type="ChEBI" id="CHEBI:24875"/>
        <label>2</label>
    </ligand>
</feature>
<dbReference type="NCBIfam" id="TIGR00282">
    <property type="entry name" value="TIGR00282 family metallophosphoesterase"/>
    <property type="match status" value="1"/>
</dbReference>
<dbReference type="Pfam" id="PF13277">
    <property type="entry name" value="YmdB"/>
    <property type="match status" value="1"/>
</dbReference>
<feature type="binding site" evidence="2">
    <location>
        <position position="159"/>
    </location>
    <ligand>
        <name>Fe cation</name>
        <dbReference type="ChEBI" id="CHEBI:24875"/>
        <label>2</label>
    </ligand>
</feature>
<keyword evidence="2" id="KW-0479">Metal-binding</keyword>
<protein>
    <submittedName>
        <fullName evidence="3">TIGR00282 family metallophosphoesterase</fullName>
    </submittedName>
</protein>
<dbReference type="InterPro" id="IPR005235">
    <property type="entry name" value="YmdB-like"/>
</dbReference>
<dbReference type="PANTHER" id="PTHR36303:SF1">
    <property type="entry name" value="2',3'-CYCLIC-NUCLEOTIDE 2'-PHOSPHODIESTERASE"/>
    <property type="match status" value="1"/>
</dbReference>
<sequence>MPDKVKNTARLIMVGDVVGEAGIEAVRQHLASLIAAYQADFTVVNGENAAGGFGLTETTLQSLLNAGADVVSTGNHIWEKRDFWPILDANPAVLRPGNYPGSLPGKGLAVFEKAGLRWCIMNLQGREYMTAIDCPFRALDAYVATLETQKPYLGVVDFHAESSQEKEALGLYADGRVAVIAGTHTHVQTADQRILPKGTAYITDLGMTGVDESIIGMDTGICLERNKTQIPVKMELAKGQASIHGIVVEIDTETGLARSIERFSLPR</sequence>
<dbReference type="SUPFAM" id="SSF56300">
    <property type="entry name" value="Metallo-dependent phosphatases"/>
    <property type="match status" value="1"/>
</dbReference>
<feature type="binding site" evidence="2">
    <location>
        <position position="48"/>
    </location>
    <ligand>
        <name>Fe cation</name>
        <dbReference type="ChEBI" id="CHEBI:24875"/>
        <label>1</label>
    </ligand>
</feature>
<feature type="binding site" evidence="2">
    <location>
        <position position="186"/>
    </location>
    <ligand>
        <name>Fe cation</name>
        <dbReference type="ChEBI" id="CHEBI:24875"/>
        <label>1</label>
    </ligand>
</feature>
<evidence type="ECO:0000256" key="1">
    <source>
        <dbReference type="PIRSR" id="PIRSR004789-50"/>
    </source>
</evidence>
<proteinExistence type="predicted"/>
<dbReference type="AlphaFoldDB" id="A0A7C3IL11"/>
<feature type="binding site" evidence="2">
    <location>
        <position position="47"/>
    </location>
    <ligand>
        <name>Fe cation</name>
        <dbReference type="ChEBI" id="CHEBI:24875"/>
        <label>2</label>
    </ligand>
</feature>
<evidence type="ECO:0000256" key="2">
    <source>
        <dbReference type="PIRSR" id="PIRSR004789-51"/>
    </source>
</evidence>
<dbReference type="PANTHER" id="PTHR36303">
    <property type="entry name" value="2',3'-CYCLIC-NUCLEOTIDE 2'-PHOSPHODIESTERASE"/>
    <property type="match status" value="1"/>
</dbReference>
<feature type="binding site" evidence="2">
    <location>
        <position position="47"/>
    </location>
    <ligand>
        <name>Fe cation</name>
        <dbReference type="ChEBI" id="CHEBI:24875"/>
        <label>1</label>
    </ligand>
</feature>
<feature type="binding site" evidence="2">
    <location>
        <position position="75"/>
    </location>
    <ligand>
        <name>Fe cation</name>
        <dbReference type="ChEBI" id="CHEBI:24875"/>
        <label>2</label>
    </ligand>
</feature>
<name>A0A7C3IL11_9SPIR</name>
<dbReference type="Gene3D" id="3.60.21.10">
    <property type="match status" value="1"/>
</dbReference>
<comment type="caution">
    <text evidence="3">The sequence shown here is derived from an EMBL/GenBank/DDBJ whole genome shotgun (WGS) entry which is preliminary data.</text>
</comment>
<dbReference type="GO" id="GO:0046872">
    <property type="term" value="F:metal ion binding"/>
    <property type="evidence" value="ECO:0007669"/>
    <property type="project" value="UniProtKB-KW"/>
</dbReference>
<dbReference type="InterPro" id="IPR029052">
    <property type="entry name" value="Metallo-depent_PP-like"/>
</dbReference>